<comment type="similarity">
    <text evidence="1">Belongs to the bacterial solute-binding protein 1 family.</text>
</comment>
<dbReference type="CDD" id="cd13585">
    <property type="entry name" value="PBP2_TMBP_like"/>
    <property type="match status" value="1"/>
</dbReference>
<feature type="chain" id="PRO_5038413475" description="Sugar ABC transporter substrate-binding protein" evidence="4">
    <location>
        <begin position="23"/>
        <end position="436"/>
    </location>
</feature>
<evidence type="ECO:0000313" key="5">
    <source>
        <dbReference type="EMBL" id="KJF40402.1"/>
    </source>
</evidence>
<gene>
    <name evidence="5" type="ORF">TQ39_07180</name>
</gene>
<keyword evidence="2" id="KW-0813">Transport</keyword>
<comment type="caution">
    <text evidence="5">The sequence shown here is derived from an EMBL/GenBank/DDBJ whole genome shotgun (WGS) entry which is preliminary data.</text>
</comment>
<dbReference type="PANTHER" id="PTHR30061">
    <property type="entry name" value="MALTOSE-BINDING PERIPLASMIC PROTEIN"/>
    <property type="match status" value="1"/>
</dbReference>
<dbReference type="PANTHER" id="PTHR30061:SF50">
    <property type="entry name" value="MALTOSE_MALTODEXTRIN-BINDING PERIPLASMIC PROTEIN"/>
    <property type="match status" value="1"/>
</dbReference>
<feature type="signal peptide" evidence="4">
    <location>
        <begin position="1"/>
        <end position="22"/>
    </location>
</feature>
<evidence type="ECO:0008006" key="7">
    <source>
        <dbReference type="Google" id="ProtNLM"/>
    </source>
</evidence>
<evidence type="ECO:0000256" key="3">
    <source>
        <dbReference type="ARBA" id="ARBA00022729"/>
    </source>
</evidence>
<dbReference type="InterPro" id="IPR006059">
    <property type="entry name" value="SBP"/>
</dbReference>
<dbReference type="GO" id="GO:1901982">
    <property type="term" value="F:maltose binding"/>
    <property type="evidence" value="ECO:0007669"/>
    <property type="project" value="TreeGrafter"/>
</dbReference>
<keyword evidence="6" id="KW-1185">Reference proteome</keyword>
<evidence type="ECO:0000256" key="1">
    <source>
        <dbReference type="ARBA" id="ARBA00008520"/>
    </source>
</evidence>
<name>A0A0D8J0G2_9FIRM</name>
<dbReference type="PATRIC" id="fig|1550024.3.peg.1615"/>
<dbReference type="GO" id="GO:0015768">
    <property type="term" value="P:maltose transport"/>
    <property type="evidence" value="ECO:0007669"/>
    <property type="project" value="TreeGrafter"/>
</dbReference>
<dbReference type="AlphaFoldDB" id="A0A0D8J0G2"/>
<proteinExistence type="inferred from homology"/>
<dbReference type="GO" id="GO:0042956">
    <property type="term" value="P:maltodextrin transmembrane transport"/>
    <property type="evidence" value="ECO:0007669"/>
    <property type="project" value="TreeGrafter"/>
</dbReference>
<dbReference type="RefSeq" id="WP_050005032.1">
    <property type="nucleotide sequence ID" value="NZ_CAUBBA010000059.1"/>
</dbReference>
<dbReference type="EMBL" id="JXXK01000007">
    <property type="protein sequence ID" value="KJF40402.1"/>
    <property type="molecule type" value="Genomic_DNA"/>
</dbReference>
<evidence type="ECO:0000256" key="4">
    <source>
        <dbReference type="SAM" id="SignalP"/>
    </source>
</evidence>
<dbReference type="Pfam" id="PF01547">
    <property type="entry name" value="SBP_bac_1"/>
    <property type="match status" value="1"/>
</dbReference>
<protein>
    <recommendedName>
        <fullName evidence="7">Sugar ABC transporter substrate-binding protein</fullName>
    </recommendedName>
</protein>
<evidence type="ECO:0000313" key="6">
    <source>
        <dbReference type="Proteomes" id="UP000032483"/>
    </source>
</evidence>
<dbReference type="Proteomes" id="UP000032483">
    <property type="component" value="Unassembled WGS sequence"/>
</dbReference>
<evidence type="ECO:0000256" key="2">
    <source>
        <dbReference type="ARBA" id="ARBA00022448"/>
    </source>
</evidence>
<dbReference type="GeneID" id="42856395"/>
<dbReference type="Gene3D" id="3.40.190.10">
    <property type="entry name" value="Periplasmic binding protein-like II"/>
    <property type="match status" value="1"/>
</dbReference>
<sequence length="436" mass="47744">MKKSISKVLSLVLALAFVFSLAACGGAPSSAPAASGSAPASGSEPTAPADPTTLKVYTWWDVTKFEHLQKMQQDFEAANPDIKLEFVTIPSKYADTMVTKLAGGEIPDVMMLAMDQVPRYALNGMLLPLDDLASQEYKDALYPVVKDALTVNGTMYAAARDVTPKVMYLNTKMFEDAGIEIPADTWTMDEFVEIAKQLTKGSGADAQWGYYWKNYTDQTFAMIAAFGGELYSEDGKASVLSTDENTQKAVQFMYDLYNTYKVCPSATQAAQFGDSEFAPFMANKVAMQIGALSTASTFDANGTEYTVLPMPYVDGVSKTSSFVNTWVIPKTARNPELSWRVVEFLSGKEGQQIALDMNYGLPASTMVDTTEFEAKTPYNKYFVQALETAVPYPTNLNGSEFQNMFQKECESLWAGAVSPEEFAQRVDEQAAPILSK</sequence>
<accession>A0A0D8J0G2</accession>
<dbReference type="SUPFAM" id="SSF53850">
    <property type="entry name" value="Periplasmic binding protein-like II"/>
    <property type="match status" value="1"/>
</dbReference>
<dbReference type="GO" id="GO:0055052">
    <property type="term" value="C:ATP-binding cassette (ABC) transporter complex, substrate-binding subunit-containing"/>
    <property type="evidence" value="ECO:0007669"/>
    <property type="project" value="TreeGrafter"/>
</dbReference>
<reference evidence="5" key="1">
    <citation type="submission" date="2015-02" db="EMBL/GenBank/DDBJ databases">
        <title>A novel member of the family Ruminococcaceae isolated from human feces.</title>
        <authorList>
            <person name="Shkoporov A.N."/>
            <person name="Chaplin A.V."/>
            <person name="Motuzova O.V."/>
            <person name="Kafarskaia L.I."/>
            <person name="Khokhlova E.V."/>
            <person name="Efimov B.A."/>
        </authorList>
    </citation>
    <scope>NUCLEOTIDE SEQUENCE [LARGE SCALE GENOMIC DNA]</scope>
    <source>
        <strain evidence="5">585-1</strain>
    </source>
</reference>
<keyword evidence="3 4" id="KW-0732">Signal</keyword>
<dbReference type="PROSITE" id="PS51257">
    <property type="entry name" value="PROKAR_LIPOPROTEIN"/>
    <property type="match status" value="1"/>
</dbReference>
<organism evidence="5 6">
    <name type="scientific">Ruthenibacterium lactatiformans</name>
    <dbReference type="NCBI Taxonomy" id="1550024"/>
    <lineage>
        <taxon>Bacteria</taxon>
        <taxon>Bacillati</taxon>
        <taxon>Bacillota</taxon>
        <taxon>Clostridia</taxon>
        <taxon>Eubacteriales</taxon>
        <taxon>Oscillospiraceae</taxon>
        <taxon>Ruthenibacterium</taxon>
    </lineage>
</organism>